<evidence type="ECO:0000259" key="9">
    <source>
        <dbReference type="Pfam" id="PF05567"/>
    </source>
</evidence>
<keyword evidence="6" id="KW-0281">Fimbrium</keyword>
<evidence type="ECO:0000256" key="8">
    <source>
        <dbReference type="SAM" id="SignalP"/>
    </source>
</evidence>
<evidence type="ECO:0000256" key="4">
    <source>
        <dbReference type="ARBA" id="ARBA00022723"/>
    </source>
</evidence>
<evidence type="ECO:0000256" key="3">
    <source>
        <dbReference type="ARBA" id="ARBA00022558"/>
    </source>
</evidence>
<comment type="similarity">
    <text evidence="2">Belongs to the PilY1 family.</text>
</comment>
<dbReference type="RefSeq" id="WP_305976450.1">
    <property type="nucleotide sequence ID" value="NZ_JAPJDZ010000035.1"/>
</dbReference>
<proteinExistence type="inferred from homology"/>
<keyword evidence="5" id="KW-0106">Calcium</keyword>
<evidence type="ECO:0000256" key="2">
    <source>
        <dbReference type="ARBA" id="ARBA00008387"/>
    </source>
</evidence>
<keyword evidence="11" id="KW-1185">Reference proteome</keyword>
<evidence type="ECO:0000256" key="7">
    <source>
        <dbReference type="SAM" id="MobiDB-lite"/>
    </source>
</evidence>
<feature type="signal peptide" evidence="8">
    <location>
        <begin position="1"/>
        <end position="27"/>
    </location>
</feature>
<dbReference type="Proteomes" id="UP001231109">
    <property type="component" value="Unassembled WGS sequence"/>
</dbReference>
<evidence type="ECO:0000256" key="1">
    <source>
        <dbReference type="ARBA" id="ARBA00004561"/>
    </source>
</evidence>
<dbReference type="SUPFAM" id="SSF50998">
    <property type="entry name" value="Quinoprotein alcohol dehydrogenase-like"/>
    <property type="match status" value="1"/>
</dbReference>
<feature type="chain" id="PRO_5046431319" evidence="8">
    <location>
        <begin position="28"/>
        <end position="1139"/>
    </location>
</feature>
<organism evidence="10 11">
    <name type="scientific">Rheinheimera baltica</name>
    <dbReference type="NCBI Taxonomy" id="67576"/>
    <lineage>
        <taxon>Bacteria</taxon>
        <taxon>Pseudomonadati</taxon>
        <taxon>Pseudomonadota</taxon>
        <taxon>Gammaproteobacteria</taxon>
        <taxon>Chromatiales</taxon>
        <taxon>Chromatiaceae</taxon>
        <taxon>Rheinheimera</taxon>
    </lineage>
</organism>
<accession>A0ABT9I0T8</accession>
<comment type="caution">
    <text evidence="10">The sequence shown here is derived from an EMBL/GenBank/DDBJ whole genome shotgun (WGS) entry which is preliminary data.</text>
</comment>
<evidence type="ECO:0000313" key="10">
    <source>
        <dbReference type="EMBL" id="MDP5136978.1"/>
    </source>
</evidence>
<dbReference type="InterPro" id="IPR008707">
    <property type="entry name" value="B-propeller_PilY1"/>
</dbReference>
<sequence>MKMAIFNLSLKLAFIASSLLGAATAQAAIEISDTPLQTGSAVPPNIMFIIDDSGSMHFELLPDNIIMSNSRYIFPRADGVYGSSDYSNYVPTVEDGEAYNAFTRSAQNNKSYYDPAVTYKPWVSASGATFPNATPSCAWHNPMKTGSCPSGSVNDNARKLTVNNGRYNSNRWYKCNSSGSCSYDTDNRSFWPATYFYLNGGNAWQWSNYTKVEIKSSTPSYSGHGRDQRSECSGGVCTYAQEIQNFANWYTYHRSRILTSRAGIGRAFVGQSEKMRVGFGALNKGSSSIDGETTSVIVRGVREFKDSAKSNFYSDLYGRDIPAAGTPLLSSLDAAGKYFSRVDSKGPWGLNPGSGSEESIDHISCRQSFSILMTDGYWSDGNTAPEVNNQDGSAGETIPRPEGDTGASFRYTPSAPFSDSHSTTLADVAMKYWKADLRPLLDNRVPTSTINPAFWQHMVTFGVGLGVFGSQQPDTAFSAINSGTTINWPSPFAGSTDQKNSAKIDDLLHASVNGRGGFFTADNPDAFASQLERTLNAIVERVASASNLAGTTTSLQAENFVFQAGFNSGVWSGSLKSFSVDDVDTPVWESNFPAWGDRNILFGKTNGTAAAFTPSAVTSDGNALSGNTTLVNYLRGDRSLEEGAGGIYRRRASILGDIANSSPAYVAAPANRNYSRYNWDGASSYRAFLTANSGRAPVVYVGANDGMLHAFSGNTGLELMAYMPRQMLTTSANLASYADVNYVHKYYVDGSPQAFDAYIGGAWKSILLGSLGRGGNSLFAIDVSNPQALDSSKILWDKILPELGVTTSKPIVARLNNDKWAALIGYGYNNSTSKAGLLVIDLENGSVIKRIETSSGVSNGVGQVEGWDANGDGSTDWFFAGDLQGNIWKFDLSSSNTSEWGVAYSGLPLFVATDESGNAQSITGGVTLSAELDTGYLWLFFGTGKMLSAEDPLRSDENTWYGIRDGLIITGRSDLKHREIIAQEDNARVMESGAAYDMAGMRGWYIDLADARERIVNRPQILGSSLIVNTIAPGDNDCNPQGSGWVMAVSPFTGSKLNYTFFDRNRNGEVEASDGLEIDGELQSVGGMRFDGMPSEPVFVEQNGSPVLLFGKANLTIEDVDVAPEILRGRVSWREITNQ</sequence>
<gene>
    <name evidence="10" type="ORF">ORJ04_13570</name>
</gene>
<keyword evidence="8" id="KW-0732">Signal</keyword>
<feature type="domain" description="PilY1 beta-propeller" evidence="9">
    <location>
        <begin position="655"/>
        <end position="965"/>
    </location>
</feature>
<dbReference type="EMBL" id="JAPJDZ010000035">
    <property type="protein sequence ID" value="MDP5136978.1"/>
    <property type="molecule type" value="Genomic_DNA"/>
</dbReference>
<dbReference type="InterPro" id="IPR011047">
    <property type="entry name" value="Quinoprotein_ADH-like_sf"/>
</dbReference>
<evidence type="ECO:0000256" key="6">
    <source>
        <dbReference type="ARBA" id="ARBA00023263"/>
    </source>
</evidence>
<keyword evidence="4" id="KW-0479">Metal-binding</keyword>
<feature type="region of interest" description="Disordered" evidence="7">
    <location>
        <begin position="386"/>
        <end position="407"/>
    </location>
</feature>
<keyword evidence="3" id="KW-1029">Fimbrium biogenesis</keyword>
<protein>
    <submittedName>
        <fullName evidence="10">PilC/PilY family type IV pilus protein</fullName>
    </submittedName>
</protein>
<evidence type="ECO:0000256" key="5">
    <source>
        <dbReference type="ARBA" id="ARBA00022837"/>
    </source>
</evidence>
<comment type="subcellular location">
    <subcellularLocation>
        <location evidence="1">Fimbrium</location>
    </subcellularLocation>
</comment>
<name>A0ABT9I0T8_9GAMM</name>
<dbReference type="Pfam" id="PF05567">
    <property type="entry name" value="T4P_PilY1"/>
    <property type="match status" value="1"/>
</dbReference>
<evidence type="ECO:0000313" key="11">
    <source>
        <dbReference type="Proteomes" id="UP001231109"/>
    </source>
</evidence>
<reference evidence="10 11" key="1">
    <citation type="submission" date="2022-11" db="EMBL/GenBank/DDBJ databases">
        <title>Viruses from the air-sea interface of a natural surface slick.</title>
        <authorList>
            <person name="Rahlff J."/>
            <person name="Holmfeldt K."/>
        </authorList>
    </citation>
    <scope>NUCLEOTIDE SEQUENCE [LARGE SCALE GENOMIC DNA]</scope>
    <source>
        <strain evidence="10 11">SMS4</strain>
    </source>
</reference>